<dbReference type="EMBL" id="HBKQ01046855">
    <property type="protein sequence ID" value="CAE2271599.1"/>
    <property type="molecule type" value="Transcribed_RNA"/>
</dbReference>
<dbReference type="GO" id="GO:0004571">
    <property type="term" value="F:mannosyl-oligosaccharide 1,2-alpha-mannosidase activity"/>
    <property type="evidence" value="ECO:0007669"/>
    <property type="project" value="InterPro"/>
</dbReference>
<evidence type="ECO:0000256" key="6">
    <source>
        <dbReference type="PIRSR" id="PIRSR601382-1"/>
    </source>
</evidence>
<feature type="active site" evidence="6">
    <location>
        <position position="283"/>
    </location>
</feature>
<evidence type="ECO:0000256" key="7">
    <source>
        <dbReference type="PIRSR" id="PIRSR601382-2"/>
    </source>
</evidence>
<feature type="region of interest" description="Disordered" evidence="10">
    <location>
        <begin position="1"/>
        <end position="28"/>
    </location>
</feature>
<dbReference type="FunFam" id="1.50.10.10:FF:000055">
    <property type="entry name" value="alpha-1,2-Mannosidase"/>
    <property type="match status" value="1"/>
</dbReference>
<keyword evidence="4 9" id="KW-0378">Hydrolase</keyword>
<dbReference type="PANTHER" id="PTHR11742:SF6">
    <property type="entry name" value="MANNOSYL-OLIGOSACCHARIDE ALPHA-1,2-MANNOSIDASE IA-RELATED"/>
    <property type="match status" value="1"/>
</dbReference>
<evidence type="ECO:0000256" key="1">
    <source>
        <dbReference type="ARBA" id="ARBA00001913"/>
    </source>
</evidence>
<dbReference type="AlphaFoldDB" id="A0A7S4N8K7"/>
<evidence type="ECO:0000256" key="3">
    <source>
        <dbReference type="ARBA" id="ARBA00007658"/>
    </source>
</evidence>
<keyword evidence="9" id="KW-0326">Glycosidase</keyword>
<dbReference type="GO" id="GO:0000139">
    <property type="term" value="C:Golgi membrane"/>
    <property type="evidence" value="ECO:0007669"/>
    <property type="project" value="TreeGrafter"/>
</dbReference>
<sequence>MFPPDNVGKDDYPAKYMSPPVPSSGHDFSSYRPLGGDRFVEWKDGETPYAITPALLKQSDDLARSRRDYVKKAMEHAWSGYKKHAFGQDEVLPQSGKSHSNWGGMGTTLVDSLDTLWLMGMKEEFTQARDWVRDHLDHDHVHKSISVFETTIRSLGGLLSAYDWSGDKAFLDKANDLGARLFKSFQSPSGIPFGSVNINDGRASNFGWAGNNAILSEFTTIQVEYRYLARATGKKEYADKAERVYELMKEIEPSNGLYPLYVRNTGEKPSFANQKISFGAMGDSFYEYMLKIWLQGGKKESMYREMYDRSIQGMHDELLFKSTPTGLTYIADKVSGRVDHKMDHLVCFMGGLLALGAYTDPQGFDSTRAQRDLKTAKELTYTCYQMYARMKTGISPEFVAFGKDSNDFTVGHNAAFYILRPETVESFFVLNQLTGDPAYREWGWEVFQSIERYCRTDIAYGSLTNVNNPGAAPEDRMESFFLAETIKYLYLLFDPDTEVDIVNKHVFNTEAHPMRILPEFDKSPLALK</sequence>
<dbReference type="InterPro" id="IPR050749">
    <property type="entry name" value="Glycosyl_Hydrolase_47"/>
</dbReference>
<evidence type="ECO:0000256" key="10">
    <source>
        <dbReference type="SAM" id="MobiDB-lite"/>
    </source>
</evidence>
<comment type="cofactor">
    <cofactor evidence="1 7">
        <name>Ca(2+)</name>
        <dbReference type="ChEBI" id="CHEBI:29108"/>
    </cofactor>
</comment>
<keyword evidence="7" id="KW-0479">Metal-binding</keyword>
<feature type="disulfide bond" evidence="8">
    <location>
        <begin position="347"/>
        <end position="383"/>
    </location>
</feature>
<dbReference type="InterPro" id="IPR036026">
    <property type="entry name" value="Seven-hairpin_glycosidases"/>
</dbReference>
<comment type="similarity">
    <text evidence="3 9">Belongs to the glycosyl hydrolase 47 family.</text>
</comment>
<dbReference type="InterPro" id="IPR001382">
    <property type="entry name" value="Glyco_hydro_47"/>
</dbReference>
<dbReference type="GO" id="GO:0005509">
    <property type="term" value="F:calcium ion binding"/>
    <property type="evidence" value="ECO:0007669"/>
    <property type="project" value="InterPro"/>
</dbReference>
<proteinExistence type="inferred from homology"/>
<dbReference type="GO" id="GO:0005975">
    <property type="term" value="P:carbohydrate metabolic process"/>
    <property type="evidence" value="ECO:0007669"/>
    <property type="project" value="InterPro"/>
</dbReference>
<evidence type="ECO:0000256" key="5">
    <source>
        <dbReference type="ARBA" id="ARBA00023157"/>
    </source>
</evidence>
<name>A0A7S4N8K7_9STRA</name>
<evidence type="ECO:0000256" key="2">
    <source>
        <dbReference type="ARBA" id="ARBA00004922"/>
    </source>
</evidence>
<evidence type="ECO:0000256" key="8">
    <source>
        <dbReference type="PIRSR" id="PIRSR601382-3"/>
    </source>
</evidence>
<dbReference type="PRINTS" id="PR00747">
    <property type="entry name" value="GLYHDRLASE47"/>
</dbReference>
<reference evidence="11" key="1">
    <citation type="submission" date="2021-01" db="EMBL/GenBank/DDBJ databases">
        <authorList>
            <person name="Corre E."/>
            <person name="Pelletier E."/>
            <person name="Niang G."/>
            <person name="Scheremetjew M."/>
            <person name="Finn R."/>
            <person name="Kale V."/>
            <person name="Holt S."/>
            <person name="Cochrane G."/>
            <person name="Meng A."/>
            <person name="Brown T."/>
            <person name="Cohen L."/>
        </authorList>
    </citation>
    <scope>NUCLEOTIDE SEQUENCE</scope>
    <source>
        <strain evidence="11">Isolate 1302-5</strain>
    </source>
</reference>
<evidence type="ECO:0000256" key="9">
    <source>
        <dbReference type="RuleBase" id="RU361193"/>
    </source>
</evidence>
<feature type="active site" description="Proton donor" evidence="6">
    <location>
        <position position="397"/>
    </location>
</feature>
<dbReference type="InterPro" id="IPR012341">
    <property type="entry name" value="6hp_glycosidase-like_sf"/>
</dbReference>
<organism evidence="11">
    <name type="scientific">Odontella aurita</name>
    <dbReference type="NCBI Taxonomy" id="265563"/>
    <lineage>
        <taxon>Eukaryota</taxon>
        <taxon>Sar</taxon>
        <taxon>Stramenopiles</taxon>
        <taxon>Ochrophyta</taxon>
        <taxon>Bacillariophyta</taxon>
        <taxon>Mediophyceae</taxon>
        <taxon>Biddulphiophycidae</taxon>
        <taxon>Eupodiscales</taxon>
        <taxon>Odontellaceae</taxon>
        <taxon>Odontella</taxon>
    </lineage>
</organism>
<dbReference type="Gene3D" id="1.50.10.10">
    <property type="match status" value="1"/>
</dbReference>
<evidence type="ECO:0000256" key="4">
    <source>
        <dbReference type="ARBA" id="ARBA00022801"/>
    </source>
</evidence>
<dbReference type="Pfam" id="PF01532">
    <property type="entry name" value="Glyco_hydro_47"/>
    <property type="match status" value="1"/>
</dbReference>
<protein>
    <recommendedName>
        <fullName evidence="9">alpha-1,2-Mannosidase</fullName>
        <ecNumber evidence="9">3.2.1.-</ecNumber>
    </recommendedName>
</protein>
<dbReference type="SUPFAM" id="SSF48225">
    <property type="entry name" value="Seven-hairpin glycosidases"/>
    <property type="match status" value="1"/>
</dbReference>
<dbReference type="GO" id="GO:0005783">
    <property type="term" value="C:endoplasmic reticulum"/>
    <property type="evidence" value="ECO:0007669"/>
    <property type="project" value="TreeGrafter"/>
</dbReference>
<feature type="active site" description="Proton donor" evidence="6">
    <location>
        <position position="149"/>
    </location>
</feature>
<feature type="binding site" evidence="7">
    <location>
        <position position="509"/>
    </location>
    <ligand>
        <name>Ca(2+)</name>
        <dbReference type="ChEBI" id="CHEBI:29108"/>
    </ligand>
</feature>
<gene>
    <name evidence="11" type="ORF">OAUR00152_LOCUS32341</name>
</gene>
<feature type="active site" evidence="6">
    <location>
        <position position="422"/>
    </location>
</feature>
<dbReference type="PANTHER" id="PTHR11742">
    <property type="entry name" value="MANNOSYL-OLIGOSACCHARIDE ALPHA-1,2-MANNOSIDASE-RELATED"/>
    <property type="match status" value="1"/>
</dbReference>
<evidence type="ECO:0000313" key="11">
    <source>
        <dbReference type="EMBL" id="CAE2271599.1"/>
    </source>
</evidence>
<dbReference type="EC" id="3.2.1.-" evidence="9"/>
<accession>A0A7S4N8K7</accession>
<keyword evidence="7" id="KW-0106">Calcium</keyword>
<comment type="pathway">
    <text evidence="2">Protein modification; protein glycosylation.</text>
</comment>
<keyword evidence="5 8" id="KW-1015">Disulfide bond</keyword>